<dbReference type="AlphaFoldDB" id="A0A1J4T810"/>
<gene>
    <name evidence="1" type="ORF">AUJ27_01560</name>
</gene>
<evidence type="ECO:0000313" key="1">
    <source>
        <dbReference type="EMBL" id="OIO07906.1"/>
    </source>
</evidence>
<protein>
    <submittedName>
        <fullName evidence="1">Uncharacterized protein</fullName>
    </submittedName>
</protein>
<organism evidence="1 2">
    <name type="scientific">Candidatus Falkowbacteria bacterium CG1_02_37_44</name>
    <dbReference type="NCBI Taxonomy" id="1805146"/>
    <lineage>
        <taxon>Bacteria</taxon>
        <taxon>Candidatus Falkowiibacteriota</taxon>
    </lineage>
</organism>
<evidence type="ECO:0000313" key="2">
    <source>
        <dbReference type="Proteomes" id="UP000183192"/>
    </source>
</evidence>
<reference evidence="1 2" key="1">
    <citation type="journal article" date="2016" name="Environ. Microbiol.">
        <title>Genomic resolution of a cold subsurface aquifer community provides metabolic insights for novel microbes adapted to high CO concentrations.</title>
        <authorList>
            <person name="Probst A.J."/>
            <person name="Castelle C.J."/>
            <person name="Singh A."/>
            <person name="Brown C.T."/>
            <person name="Anantharaman K."/>
            <person name="Sharon I."/>
            <person name="Hug L.A."/>
            <person name="Burstein D."/>
            <person name="Emerson J.B."/>
            <person name="Thomas B.C."/>
            <person name="Banfield J.F."/>
        </authorList>
    </citation>
    <scope>NUCLEOTIDE SEQUENCE [LARGE SCALE GENOMIC DNA]</scope>
    <source>
        <strain evidence="1">CG1_02_37_44</strain>
    </source>
</reference>
<proteinExistence type="predicted"/>
<dbReference type="Proteomes" id="UP000183192">
    <property type="component" value="Unassembled WGS sequence"/>
</dbReference>
<name>A0A1J4T810_9BACT</name>
<comment type="caution">
    <text evidence="1">The sequence shown here is derived from an EMBL/GenBank/DDBJ whole genome shotgun (WGS) entry which is preliminary data.</text>
</comment>
<accession>A0A1J4T810</accession>
<sequence>MGLETPKFITQEDIIKRARQDAEGTFNSWSKEDLEAYVNGTMDPDDEMNKAPDLTDGFSYEDAKEIARKKLEIMKGE</sequence>
<dbReference type="EMBL" id="MNUU01000029">
    <property type="protein sequence ID" value="OIO07906.1"/>
    <property type="molecule type" value="Genomic_DNA"/>
</dbReference>